<name>A0AAE1LU72_9NEOP</name>
<reference evidence="2" key="2">
    <citation type="journal article" date="2023" name="BMC Genomics">
        <title>Pest status, molecular evolution, and epigenetic factors derived from the genome assembly of Frankliniella fusca, a thysanopteran phytovirus vector.</title>
        <authorList>
            <person name="Catto M.A."/>
            <person name="Labadie P.E."/>
            <person name="Jacobson A.L."/>
            <person name="Kennedy G.G."/>
            <person name="Srinivasan R."/>
            <person name="Hunt B.G."/>
        </authorList>
    </citation>
    <scope>NUCLEOTIDE SEQUENCE</scope>
    <source>
        <strain evidence="2">PL_HMW_Pooled</strain>
    </source>
</reference>
<dbReference type="Proteomes" id="UP001219518">
    <property type="component" value="Unassembled WGS sequence"/>
</dbReference>
<accession>A0AAE1LU72</accession>
<evidence type="ECO:0000256" key="1">
    <source>
        <dbReference type="SAM" id="MobiDB-lite"/>
    </source>
</evidence>
<comment type="caution">
    <text evidence="2">The sequence shown here is derived from an EMBL/GenBank/DDBJ whole genome shotgun (WGS) entry which is preliminary data.</text>
</comment>
<feature type="non-terminal residue" evidence="2">
    <location>
        <position position="1"/>
    </location>
</feature>
<feature type="region of interest" description="Disordered" evidence="1">
    <location>
        <begin position="36"/>
        <end position="55"/>
    </location>
</feature>
<gene>
    <name evidence="2" type="ORF">KUF71_005266</name>
</gene>
<feature type="compositionally biased region" description="Basic and acidic residues" evidence="1">
    <location>
        <begin position="1"/>
        <end position="13"/>
    </location>
</feature>
<reference evidence="2" key="1">
    <citation type="submission" date="2021-07" db="EMBL/GenBank/DDBJ databases">
        <authorList>
            <person name="Catto M.A."/>
            <person name="Jacobson A."/>
            <person name="Kennedy G."/>
            <person name="Labadie P."/>
            <person name="Hunt B.G."/>
            <person name="Srinivasan R."/>
        </authorList>
    </citation>
    <scope>NUCLEOTIDE SEQUENCE</scope>
    <source>
        <strain evidence="2">PL_HMW_Pooled</strain>
        <tissue evidence="2">Head</tissue>
    </source>
</reference>
<evidence type="ECO:0000313" key="3">
    <source>
        <dbReference type="Proteomes" id="UP001219518"/>
    </source>
</evidence>
<protein>
    <submittedName>
        <fullName evidence="2">Sodium- and chloride-dependent glycine transporter 2</fullName>
    </submittedName>
</protein>
<keyword evidence="3" id="KW-1185">Reference proteome</keyword>
<sequence>QRRDRVFSPRTRTDAAQSSDEERCYDFRRGRGVERGGKAAVWSGPRPERETPQQTRHATTWHAAQACPPRPAQLQGDSEHRVVRALRFFRGRHPKRLRSRVGCLTPRRGGSSRPQICDR</sequence>
<evidence type="ECO:0000313" key="2">
    <source>
        <dbReference type="EMBL" id="KAK3930532.1"/>
    </source>
</evidence>
<feature type="region of interest" description="Disordered" evidence="1">
    <location>
        <begin position="1"/>
        <end position="23"/>
    </location>
</feature>
<proteinExistence type="predicted"/>
<organism evidence="2 3">
    <name type="scientific">Frankliniella fusca</name>
    <dbReference type="NCBI Taxonomy" id="407009"/>
    <lineage>
        <taxon>Eukaryota</taxon>
        <taxon>Metazoa</taxon>
        <taxon>Ecdysozoa</taxon>
        <taxon>Arthropoda</taxon>
        <taxon>Hexapoda</taxon>
        <taxon>Insecta</taxon>
        <taxon>Pterygota</taxon>
        <taxon>Neoptera</taxon>
        <taxon>Paraneoptera</taxon>
        <taxon>Thysanoptera</taxon>
        <taxon>Terebrantia</taxon>
        <taxon>Thripoidea</taxon>
        <taxon>Thripidae</taxon>
        <taxon>Frankliniella</taxon>
    </lineage>
</organism>
<dbReference type="AlphaFoldDB" id="A0AAE1LU72"/>
<dbReference type="EMBL" id="JAHWGI010001411">
    <property type="protein sequence ID" value="KAK3930532.1"/>
    <property type="molecule type" value="Genomic_DNA"/>
</dbReference>